<feature type="repeat" description="ARM" evidence="1">
    <location>
        <begin position="120"/>
        <end position="162"/>
    </location>
</feature>
<feature type="repeat" description="ARM" evidence="1">
    <location>
        <begin position="286"/>
        <end position="319"/>
    </location>
</feature>
<dbReference type="SMART" id="SM00185">
    <property type="entry name" value="ARM"/>
    <property type="match status" value="8"/>
</dbReference>
<feature type="region of interest" description="Disordered" evidence="2">
    <location>
        <begin position="368"/>
        <end position="395"/>
    </location>
</feature>
<evidence type="ECO:0008006" key="5">
    <source>
        <dbReference type="Google" id="ProtNLM"/>
    </source>
</evidence>
<dbReference type="PANTHER" id="PTHR46241:SF1">
    <property type="entry name" value="OUTER DYNEIN ARM-DOCKING COMPLEX SUBUNIT 2"/>
    <property type="match status" value="1"/>
</dbReference>
<dbReference type="InterPro" id="IPR011989">
    <property type="entry name" value="ARM-like"/>
</dbReference>
<evidence type="ECO:0000256" key="2">
    <source>
        <dbReference type="SAM" id="MobiDB-lite"/>
    </source>
</evidence>
<reference evidence="3 4" key="1">
    <citation type="submission" date="2019-07" db="EMBL/GenBank/DDBJ databases">
        <authorList>
            <person name="Jastrzebski P J."/>
            <person name="Paukszto L."/>
            <person name="Jastrzebski P J."/>
        </authorList>
    </citation>
    <scope>NUCLEOTIDE SEQUENCE [LARGE SCALE GENOMIC DNA]</scope>
    <source>
        <strain evidence="3 4">WMS-il1</strain>
    </source>
</reference>
<keyword evidence="4" id="KW-1185">Reference proteome</keyword>
<feature type="non-terminal residue" evidence="3">
    <location>
        <position position="1"/>
    </location>
</feature>
<accession>A0A564Y6J3</accession>
<protein>
    <recommendedName>
        <fullName evidence="5">Armadillo repeat-containing protein 4</fullName>
    </recommendedName>
</protein>
<name>A0A564Y6J3_HYMDI</name>
<dbReference type="AlphaFoldDB" id="A0A564Y6J3"/>
<dbReference type="PROSITE" id="PS50176">
    <property type="entry name" value="ARM_REPEAT"/>
    <property type="match status" value="4"/>
</dbReference>
<dbReference type="InterPro" id="IPR016024">
    <property type="entry name" value="ARM-type_fold"/>
</dbReference>
<sequence>CADDKESRQLVRKYGGLQPLIEILSHNENKELQAAATGAIWKCAASPENAKELQKGDVISKLVSILTEQPEEMKTLHFVKSVSPKVNLVSRTEKVLVNVVGALGEMAMDKNNITLIRKTGGIQLLIALLTGTNEKLLINTTRALGHIAEDKDSASTIERNDGVRLLWSLLMMKNPNVQESAAWALCPCIENANESGELVRSFVGGLELVISLLRSPSMGVRAAICGVISKIAKDEENLAVITDHGVVPLLSELAYTTDDSLRRTLAEAVARCCCWATNRIDFGKNGAVEPMVCYLKSEDPAVQCAAAKALYQLSRHPENCVTMHAAGAVKYLVDLVSSNNPELQEAASSCVANIRRIALAYVKGQQERHENPVAVRQQPKLSNSKKSSTVTMDTY</sequence>
<proteinExistence type="predicted"/>
<evidence type="ECO:0000313" key="3">
    <source>
        <dbReference type="EMBL" id="VUZ42134.1"/>
    </source>
</evidence>
<evidence type="ECO:0000256" key="1">
    <source>
        <dbReference type="PROSITE-ProRule" id="PRU00259"/>
    </source>
</evidence>
<dbReference type="InterPro" id="IPR000225">
    <property type="entry name" value="Armadillo"/>
</dbReference>
<gene>
    <name evidence="3" type="ORF">WMSIL1_LOCUS2830</name>
</gene>
<dbReference type="PANTHER" id="PTHR46241">
    <property type="entry name" value="ARMADILLO REPEAT-CONTAINING PROTEIN 4 ARMC4"/>
    <property type="match status" value="1"/>
</dbReference>
<dbReference type="Proteomes" id="UP000321570">
    <property type="component" value="Unassembled WGS sequence"/>
</dbReference>
<dbReference type="Gene3D" id="1.25.10.10">
    <property type="entry name" value="Leucine-rich Repeat Variant"/>
    <property type="match status" value="2"/>
</dbReference>
<organism evidence="3 4">
    <name type="scientific">Hymenolepis diminuta</name>
    <name type="common">Rat tapeworm</name>
    <dbReference type="NCBI Taxonomy" id="6216"/>
    <lineage>
        <taxon>Eukaryota</taxon>
        <taxon>Metazoa</taxon>
        <taxon>Spiralia</taxon>
        <taxon>Lophotrochozoa</taxon>
        <taxon>Platyhelminthes</taxon>
        <taxon>Cestoda</taxon>
        <taxon>Eucestoda</taxon>
        <taxon>Cyclophyllidea</taxon>
        <taxon>Hymenolepididae</taxon>
        <taxon>Hymenolepis</taxon>
    </lineage>
</organism>
<dbReference type="Pfam" id="PF00514">
    <property type="entry name" value="Arm"/>
    <property type="match status" value="3"/>
</dbReference>
<feature type="repeat" description="ARM" evidence="1">
    <location>
        <begin position="204"/>
        <end position="246"/>
    </location>
</feature>
<evidence type="ECO:0000313" key="4">
    <source>
        <dbReference type="Proteomes" id="UP000321570"/>
    </source>
</evidence>
<feature type="repeat" description="ARM" evidence="1">
    <location>
        <begin position="15"/>
        <end position="53"/>
    </location>
</feature>
<feature type="compositionally biased region" description="Polar residues" evidence="2">
    <location>
        <begin position="379"/>
        <end position="395"/>
    </location>
</feature>
<dbReference type="EMBL" id="CABIJS010000080">
    <property type="protein sequence ID" value="VUZ42134.1"/>
    <property type="molecule type" value="Genomic_DNA"/>
</dbReference>
<dbReference type="SUPFAM" id="SSF48371">
    <property type="entry name" value="ARM repeat"/>
    <property type="match status" value="1"/>
</dbReference>